<accession>A0ABR1M1E3</accession>
<evidence type="ECO:0000313" key="4">
    <source>
        <dbReference type="Proteomes" id="UP001360953"/>
    </source>
</evidence>
<reference evidence="3 4" key="1">
    <citation type="submission" date="2024-04" db="EMBL/GenBank/DDBJ databases">
        <title>Phyllosticta paracitricarpa is synonymous to the EU quarantine fungus P. citricarpa based on phylogenomic analyses.</title>
        <authorList>
            <consortium name="Lawrence Berkeley National Laboratory"/>
            <person name="Van ingen-buijs V.A."/>
            <person name="Van westerhoven A.C."/>
            <person name="Haridas S."/>
            <person name="Skiadas P."/>
            <person name="Martin F."/>
            <person name="Groenewald J.Z."/>
            <person name="Crous P.W."/>
            <person name="Seidl M.F."/>
        </authorList>
    </citation>
    <scope>NUCLEOTIDE SEQUENCE [LARGE SCALE GENOMIC DNA]</scope>
    <source>
        <strain evidence="3 4">CPC 17464</strain>
    </source>
</reference>
<dbReference type="EMBL" id="JBBPEH010000003">
    <property type="protein sequence ID" value="KAK7541267.1"/>
    <property type="molecule type" value="Genomic_DNA"/>
</dbReference>
<feature type="signal peptide" evidence="2">
    <location>
        <begin position="1"/>
        <end position="23"/>
    </location>
</feature>
<organism evidence="3 4">
    <name type="scientific">Phyllosticta citribraziliensis</name>
    <dbReference type="NCBI Taxonomy" id="989973"/>
    <lineage>
        <taxon>Eukaryota</taxon>
        <taxon>Fungi</taxon>
        <taxon>Dikarya</taxon>
        <taxon>Ascomycota</taxon>
        <taxon>Pezizomycotina</taxon>
        <taxon>Dothideomycetes</taxon>
        <taxon>Dothideomycetes incertae sedis</taxon>
        <taxon>Botryosphaeriales</taxon>
        <taxon>Phyllostictaceae</taxon>
        <taxon>Phyllosticta</taxon>
    </lineage>
</organism>
<gene>
    <name evidence="3" type="ORF">J3D65DRAFT_601341</name>
</gene>
<dbReference type="RefSeq" id="XP_066658198.1">
    <property type="nucleotide sequence ID" value="XM_066798032.1"/>
</dbReference>
<evidence type="ECO:0000313" key="3">
    <source>
        <dbReference type="EMBL" id="KAK7541267.1"/>
    </source>
</evidence>
<keyword evidence="2" id="KW-0732">Signal</keyword>
<evidence type="ECO:0000256" key="2">
    <source>
        <dbReference type="SAM" id="SignalP"/>
    </source>
</evidence>
<feature type="region of interest" description="Disordered" evidence="1">
    <location>
        <begin position="148"/>
        <end position="174"/>
    </location>
</feature>
<keyword evidence="4" id="KW-1185">Reference proteome</keyword>
<name>A0ABR1M1E3_9PEZI</name>
<feature type="chain" id="PRO_5046026765" description="GPI anchored protein" evidence="2">
    <location>
        <begin position="24"/>
        <end position="285"/>
    </location>
</feature>
<proteinExistence type="predicted"/>
<sequence length="285" mass="27323">MRSLTALSVALGVFLMPAATAAAAAVAPVPEDVAAPTMTDAAEAAASMASDPTVVLPLAAPAANLEFHVSGHGTIDYILRTLRQAPISTDTSTTAAGEAALSSTSAVSSSTSTLAGGAPVAAASSTSLSSSSSVATDDQAAAGAAAPAAAATSSSTTSTTSTTSSSTSSTSLLPSTTTTAATDAADAVTAAPSSTVTTGPTASVSTTTMWVEVWLTNGSPTWTPTVLRMTFAAVPDQMSSAGSGSIGLGIWSTAVDNVAGAQPTPGWHYVGAGLGAGVGVLGALL</sequence>
<protein>
    <recommendedName>
        <fullName evidence="5">GPI anchored protein</fullName>
    </recommendedName>
</protein>
<evidence type="ECO:0000256" key="1">
    <source>
        <dbReference type="SAM" id="MobiDB-lite"/>
    </source>
</evidence>
<evidence type="ECO:0008006" key="5">
    <source>
        <dbReference type="Google" id="ProtNLM"/>
    </source>
</evidence>
<dbReference type="Proteomes" id="UP001360953">
    <property type="component" value="Unassembled WGS sequence"/>
</dbReference>
<dbReference type="GeneID" id="92030938"/>
<comment type="caution">
    <text evidence="3">The sequence shown here is derived from an EMBL/GenBank/DDBJ whole genome shotgun (WGS) entry which is preliminary data.</text>
</comment>